<dbReference type="EMBL" id="JRKL02004214">
    <property type="protein sequence ID" value="KAF3953123.1"/>
    <property type="molecule type" value="Genomic_DNA"/>
</dbReference>
<dbReference type="PROSITE" id="PS50090">
    <property type="entry name" value="MYB_LIKE"/>
    <property type="match status" value="2"/>
</dbReference>
<dbReference type="PANTHER" id="PTHR47430:SF4">
    <property type="entry name" value="GB|AAC33480.1"/>
    <property type="match status" value="1"/>
</dbReference>
<feature type="region of interest" description="Disordered" evidence="1">
    <location>
        <begin position="171"/>
        <end position="372"/>
    </location>
</feature>
<dbReference type="Pfam" id="PF13921">
    <property type="entry name" value="Myb_DNA-bind_6"/>
    <property type="match status" value="1"/>
</dbReference>
<sequence length="644" mass="74816">MKPGVISCTFCFALNGFVYAHLEILILVFSVFHNAQYEVIVIVAVAVRTRTSETPRRRSAQLLQQGFWQQRVKSWRLIISYMGKKTLGKEGNKSKKDRGNEADISEVNGSENDVLMRVEEGIKMSSEDERRNEERKEKKKKHKKEKSKDGIETASYVNEILEGNTVDELVKGQDSFKKRDDDGKKDGKESNEKKEKKKKKHREEKNKDGIVTASYVNEILEDNKVDELVKGQDSFGKRDNDEMKYGKEAGEKEKKKKKHKEEKNKDGIETASYTNETLENNKVDELVKGQNSIGKRDDDETKDGKVVDKKGKKRKRDTEGGDVTVKNNMGKEREVSDRKNTEKVEPTKKKGRKDIETSDHNENSPLKRTPKRVSFSDNLVVFPSSDAPIEGNSDQDDSLVRGKRFSQEEDEMVKKAVFDYIEEHQLGDEGLNMVLHCKSHRKTKNCWKEIAAALPWRPTESVYYRAHILFERGENRKWTQEEYELIRSFHKKHGSEWKLMADALGKHRFHVKDTWRRIKLPNMKKGRWSQEEYQNLFDLVNLDLRMKASEEKKSKHGLWADADDYRLLDALYSLDACCIEDVDWDDLLEHRSGEVCQKRWDQMVKHLGEHSNKSFAEQVEVLSKRYRPDVLEAREAYDSKPAVS</sequence>
<dbReference type="InterPro" id="IPR009057">
    <property type="entry name" value="Homeodomain-like_sf"/>
</dbReference>
<feature type="compositionally biased region" description="Basic and acidic residues" evidence="1">
    <location>
        <begin position="114"/>
        <end position="136"/>
    </location>
</feature>
<keyword evidence="4" id="KW-1185">Reference proteome</keyword>
<dbReference type="SUPFAM" id="SSF46689">
    <property type="entry name" value="Homeodomain-like"/>
    <property type="match status" value="1"/>
</dbReference>
<feature type="compositionally biased region" description="Basic and acidic residues" evidence="1">
    <location>
        <begin position="329"/>
        <end position="362"/>
    </location>
</feature>
<dbReference type="Gene3D" id="1.10.10.60">
    <property type="entry name" value="Homeodomain-like"/>
    <property type="match status" value="1"/>
</dbReference>
<reference evidence="3" key="1">
    <citation type="submission" date="2020-03" db="EMBL/GenBank/DDBJ databases">
        <title>Castanea mollissima Vanexum genome sequencing.</title>
        <authorList>
            <person name="Staton M."/>
        </authorList>
    </citation>
    <scope>NUCLEOTIDE SEQUENCE</scope>
    <source>
        <tissue evidence="3">Leaf</tissue>
    </source>
</reference>
<dbReference type="Proteomes" id="UP000737018">
    <property type="component" value="Unassembled WGS sequence"/>
</dbReference>
<evidence type="ECO:0000256" key="1">
    <source>
        <dbReference type="SAM" id="MobiDB-lite"/>
    </source>
</evidence>
<feature type="compositionally biased region" description="Basic and acidic residues" evidence="1">
    <location>
        <begin position="89"/>
        <end position="101"/>
    </location>
</feature>
<dbReference type="SMART" id="SM00717">
    <property type="entry name" value="SANT"/>
    <property type="match status" value="3"/>
</dbReference>
<protein>
    <recommendedName>
        <fullName evidence="2">Myb-like domain-containing protein</fullName>
    </recommendedName>
</protein>
<evidence type="ECO:0000313" key="3">
    <source>
        <dbReference type="EMBL" id="KAF3953123.1"/>
    </source>
</evidence>
<dbReference type="InterPro" id="IPR001005">
    <property type="entry name" value="SANT/Myb"/>
</dbReference>
<comment type="caution">
    <text evidence="3">The sequence shown here is derived from an EMBL/GenBank/DDBJ whole genome shotgun (WGS) entry which is preliminary data.</text>
</comment>
<feature type="domain" description="Myb-like" evidence="2">
    <location>
        <begin position="477"/>
        <end position="519"/>
    </location>
</feature>
<feature type="compositionally biased region" description="Basic and acidic residues" evidence="1">
    <location>
        <begin position="171"/>
        <end position="194"/>
    </location>
</feature>
<feature type="compositionally biased region" description="Basic and acidic residues" evidence="1">
    <location>
        <begin position="294"/>
        <end position="309"/>
    </location>
</feature>
<organism evidence="3 4">
    <name type="scientific">Castanea mollissima</name>
    <name type="common">Chinese chestnut</name>
    <dbReference type="NCBI Taxonomy" id="60419"/>
    <lineage>
        <taxon>Eukaryota</taxon>
        <taxon>Viridiplantae</taxon>
        <taxon>Streptophyta</taxon>
        <taxon>Embryophyta</taxon>
        <taxon>Tracheophyta</taxon>
        <taxon>Spermatophyta</taxon>
        <taxon>Magnoliopsida</taxon>
        <taxon>eudicotyledons</taxon>
        <taxon>Gunneridae</taxon>
        <taxon>Pentapetalae</taxon>
        <taxon>rosids</taxon>
        <taxon>fabids</taxon>
        <taxon>Fagales</taxon>
        <taxon>Fagaceae</taxon>
        <taxon>Castanea</taxon>
    </lineage>
</organism>
<dbReference type="OrthoDB" id="39591at2759"/>
<feature type="compositionally biased region" description="Basic and acidic residues" evidence="1">
    <location>
        <begin position="221"/>
        <end position="253"/>
    </location>
</feature>
<accession>A0A8J4QW89</accession>
<dbReference type="AlphaFoldDB" id="A0A8J4QW89"/>
<dbReference type="PANTHER" id="PTHR47430">
    <property type="entry name" value="GB|AAC33480.1"/>
    <property type="match status" value="1"/>
</dbReference>
<evidence type="ECO:0000259" key="2">
    <source>
        <dbReference type="PROSITE" id="PS50090"/>
    </source>
</evidence>
<proteinExistence type="predicted"/>
<feature type="region of interest" description="Disordered" evidence="1">
    <location>
        <begin position="89"/>
        <end position="150"/>
    </location>
</feature>
<feature type="domain" description="Myb-like" evidence="2">
    <location>
        <begin position="551"/>
        <end position="604"/>
    </location>
</feature>
<gene>
    <name evidence="3" type="ORF">CMV_021399</name>
</gene>
<evidence type="ECO:0000313" key="4">
    <source>
        <dbReference type="Proteomes" id="UP000737018"/>
    </source>
</evidence>
<name>A0A8J4QW89_9ROSI</name>